<evidence type="ECO:0000256" key="8">
    <source>
        <dbReference type="SAM" id="MobiDB-lite"/>
    </source>
</evidence>
<dbReference type="AlphaFoldDB" id="A0A7K6N259"/>
<dbReference type="GO" id="GO:0000981">
    <property type="term" value="F:DNA-binding transcription factor activity, RNA polymerase II-specific"/>
    <property type="evidence" value="ECO:0007669"/>
    <property type="project" value="TreeGrafter"/>
</dbReference>
<evidence type="ECO:0000256" key="2">
    <source>
        <dbReference type="ARBA" id="ARBA00022723"/>
    </source>
</evidence>
<evidence type="ECO:0000313" key="10">
    <source>
        <dbReference type="EMBL" id="NWW43371.1"/>
    </source>
</evidence>
<keyword evidence="5" id="KW-0862">Zinc</keyword>
<dbReference type="PANTHER" id="PTHR23226:SF416">
    <property type="entry name" value="FI01424P"/>
    <property type="match status" value="1"/>
</dbReference>
<accession>A0A7K6N259</accession>
<feature type="region of interest" description="Disordered" evidence="8">
    <location>
        <begin position="45"/>
        <end position="65"/>
    </location>
</feature>
<dbReference type="Gene3D" id="3.30.160.60">
    <property type="entry name" value="Classic Zinc Finger"/>
    <property type="match status" value="3"/>
</dbReference>
<gene>
    <name evidence="10" type="primary">Znf777_0</name>
    <name evidence="10" type="ORF">PEDTOR_R02792</name>
</gene>
<evidence type="ECO:0000256" key="5">
    <source>
        <dbReference type="ARBA" id="ARBA00022833"/>
    </source>
</evidence>
<evidence type="ECO:0000256" key="3">
    <source>
        <dbReference type="ARBA" id="ARBA00022737"/>
    </source>
</evidence>
<dbReference type="PANTHER" id="PTHR23226">
    <property type="entry name" value="ZINC FINGER AND SCAN DOMAIN-CONTAINING"/>
    <property type="match status" value="1"/>
</dbReference>
<evidence type="ECO:0000256" key="6">
    <source>
        <dbReference type="ARBA" id="ARBA00023242"/>
    </source>
</evidence>
<comment type="caution">
    <text evidence="10">The sequence shown here is derived from an EMBL/GenBank/DDBJ whole genome shotgun (WGS) entry which is preliminary data.</text>
</comment>
<dbReference type="SUPFAM" id="SSF57667">
    <property type="entry name" value="beta-beta-alpha zinc fingers"/>
    <property type="match status" value="1"/>
</dbReference>
<reference evidence="10 11" key="1">
    <citation type="submission" date="2019-09" db="EMBL/GenBank/DDBJ databases">
        <title>Bird 10,000 Genomes (B10K) Project - Family phase.</title>
        <authorList>
            <person name="Zhang G."/>
        </authorList>
    </citation>
    <scope>NUCLEOTIDE SEQUENCE [LARGE SCALE GENOMIC DNA]</scope>
    <source>
        <strain evidence="10">B10K-DU-029-80</strain>
        <tissue evidence="10">Muscle</tissue>
    </source>
</reference>
<feature type="compositionally biased region" description="Basic residues" evidence="8">
    <location>
        <begin position="46"/>
        <end position="55"/>
    </location>
</feature>
<keyword evidence="3" id="KW-0677">Repeat</keyword>
<dbReference type="GO" id="GO:0008270">
    <property type="term" value="F:zinc ion binding"/>
    <property type="evidence" value="ECO:0007669"/>
    <property type="project" value="UniProtKB-KW"/>
</dbReference>
<comment type="subcellular location">
    <subcellularLocation>
        <location evidence="1">Nucleus</location>
    </subcellularLocation>
</comment>
<dbReference type="InterPro" id="IPR036236">
    <property type="entry name" value="Znf_C2H2_sf"/>
</dbReference>
<keyword evidence="11" id="KW-1185">Reference proteome</keyword>
<evidence type="ECO:0000313" key="11">
    <source>
        <dbReference type="Proteomes" id="UP000565207"/>
    </source>
</evidence>
<feature type="domain" description="C2H2-type" evidence="9">
    <location>
        <begin position="1"/>
        <end position="25"/>
    </location>
</feature>
<evidence type="ECO:0000256" key="4">
    <source>
        <dbReference type="ARBA" id="ARBA00022771"/>
    </source>
</evidence>
<dbReference type="GO" id="GO:0005634">
    <property type="term" value="C:nucleus"/>
    <property type="evidence" value="ECO:0007669"/>
    <property type="project" value="UniProtKB-SubCell"/>
</dbReference>
<keyword evidence="4 7" id="KW-0863">Zinc-finger</keyword>
<organism evidence="10 11">
    <name type="scientific">Pedionomus torquatus</name>
    <name type="common">Plains-wanderer</name>
    <dbReference type="NCBI Taxonomy" id="227192"/>
    <lineage>
        <taxon>Eukaryota</taxon>
        <taxon>Metazoa</taxon>
        <taxon>Chordata</taxon>
        <taxon>Craniata</taxon>
        <taxon>Vertebrata</taxon>
        <taxon>Euteleostomi</taxon>
        <taxon>Archelosauria</taxon>
        <taxon>Archosauria</taxon>
        <taxon>Dinosauria</taxon>
        <taxon>Saurischia</taxon>
        <taxon>Theropoda</taxon>
        <taxon>Coelurosauria</taxon>
        <taxon>Aves</taxon>
        <taxon>Neognathae</taxon>
        <taxon>Neoaves</taxon>
        <taxon>Charadriiformes</taxon>
        <taxon>Pedionomidae</taxon>
        <taxon>Pedionomus</taxon>
    </lineage>
</organism>
<feature type="domain" description="C2H2-type" evidence="9">
    <location>
        <begin position="29"/>
        <end position="56"/>
    </location>
</feature>
<keyword evidence="2" id="KW-0479">Metal-binding</keyword>
<name>A0A7K6N259_PEDTO</name>
<feature type="non-terminal residue" evidence="10">
    <location>
        <position position="1"/>
    </location>
</feature>
<evidence type="ECO:0000259" key="9">
    <source>
        <dbReference type="PROSITE" id="PS50157"/>
    </source>
</evidence>
<dbReference type="SMART" id="SM00355">
    <property type="entry name" value="ZnF_C2H2"/>
    <property type="match status" value="3"/>
</dbReference>
<dbReference type="EMBL" id="VZRU01001966">
    <property type="protein sequence ID" value="NWW43371.1"/>
    <property type="molecule type" value="Genomic_DNA"/>
</dbReference>
<protein>
    <submittedName>
        <fullName evidence="10">ZN777 protein</fullName>
    </submittedName>
</protein>
<evidence type="ECO:0000256" key="7">
    <source>
        <dbReference type="PROSITE-ProRule" id="PRU00042"/>
    </source>
</evidence>
<dbReference type="Proteomes" id="UP000565207">
    <property type="component" value="Unassembled WGS sequence"/>
</dbReference>
<dbReference type="InterPro" id="IPR013087">
    <property type="entry name" value="Znf_C2H2_type"/>
</dbReference>
<feature type="domain" description="C2H2-type" evidence="9">
    <location>
        <begin position="57"/>
        <end position="79"/>
    </location>
</feature>
<dbReference type="GO" id="GO:0000978">
    <property type="term" value="F:RNA polymerase II cis-regulatory region sequence-specific DNA binding"/>
    <property type="evidence" value="ECO:0007669"/>
    <property type="project" value="TreeGrafter"/>
</dbReference>
<sequence>PECGKMFRLKAGLLKHRLIHTEKSRATSYIRRDCGRSFARHTDLTRHRRAHRGERPHRCTGCGKTSLEKTRLTDHLRTH</sequence>
<feature type="non-terminal residue" evidence="10">
    <location>
        <position position="79"/>
    </location>
</feature>
<proteinExistence type="predicted"/>
<dbReference type="PROSITE" id="PS50157">
    <property type="entry name" value="ZINC_FINGER_C2H2_2"/>
    <property type="match status" value="3"/>
</dbReference>
<keyword evidence="6" id="KW-0539">Nucleus</keyword>
<dbReference type="FunFam" id="3.30.160.60:FF:000624">
    <property type="entry name" value="zinc finger protein 697"/>
    <property type="match status" value="1"/>
</dbReference>
<dbReference type="Pfam" id="PF00096">
    <property type="entry name" value="zf-C2H2"/>
    <property type="match status" value="2"/>
</dbReference>
<evidence type="ECO:0000256" key="1">
    <source>
        <dbReference type="ARBA" id="ARBA00004123"/>
    </source>
</evidence>